<keyword evidence="3" id="KW-1185">Reference proteome</keyword>
<protein>
    <submittedName>
        <fullName evidence="2">Uncharacterized protein</fullName>
    </submittedName>
</protein>
<name>A0A9J5ZV02_SOLCO</name>
<dbReference type="AlphaFoldDB" id="A0A9J5ZV02"/>
<dbReference type="Proteomes" id="UP000824120">
    <property type="component" value="Chromosome 3"/>
</dbReference>
<feature type="region of interest" description="Disordered" evidence="1">
    <location>
        <begin position="23"/>
        <end position="78"/>
    </location>
</feature>
<gene>
    <name evidence="2" type="ORF">H5410_015634</name>
</gene>
<evidence type="ECO:0000256" key="1">
    <source>
        <dbReference type="SAM" id="MobiDB-lite"/>
    </source>
</evidence>
<feature type="non-terminal residue" evidence="2">
    <location>
        <position position="1"/>
    </location>
</feature>
<feature type="compositionally biased region" description="Basic and acidic residues" evidence="1">
    <location>
        <begin position="43"/>
        <end position="62"/>
    </location>
</feature>
<sequence length="78" mass="8266">DDIVETKEIMIDAAVQTYLAKTPAAGSNEGCPSGGHSGVLSPEGKDQVGEKKEQLAHCREVLRSSTMSPTDPEHDDAE</sequence>
<reference evidence="2 3" key="1">
    <citation type="submission" date="2020-09" db="EMBL/GenBank/DDBJ databases">
        <title>De no assembly of potato wild relative species, Solanum commersonii.</title>
        <authorList>
            <person name="Cho K."/>
        </authorList>
    </citation>
    <scope>NUCLEOTIDE SEQUENCE [LARGE SCALE GENOMIC DNA]</scope>
    <source>
        <strain evidence="2">LZ3.2</strain>
        <tissue evidence="2">Leaf</tissue>
    </source>
</reference>
<dbReference type="EMBL" id="JACXVP010000003">
    <property type="protein sequence ID" value="KAG5615810.1"/>
    <property type="molecule type" value="Genomic_DNA"/>
</dbReference>
<proteinExistence type="predicted"/>
<accession>A0A9J5ZV02</accession>
<comment type="caution">
    <text evidence="2">The sequence shown here is derived from an EMBL/GenBank/DDBJ whole genome shotgun (WGS) entry which is preliminary data.</text>
</comment>
<organism evidence="2 3">
    <name type="scientific">Solanum commersonii</name>
    <name type="common">Commerson's wild potato</name>
    <name type="synonym">Commerson's nightshade</name>
    <dbReference type="NCBI Taxonomy" id="4109"/>
    <lineage>
        <taxon>Eukaryota</taxon>
        <taxon>Viridiplantae</taxon>
        <taxon>Streptophyta</taxon>
        <taxon>Embryophyta</taxon>
        <taxon>Tracheophyta</taxon>
        <taxon>Spermatophyta</taxon>
        <taxon>Magnoliopsida</taxon>
        <taxon>eudicotyledons</taxon>
        <taxon>Gunneridae</taxon>
        <taxon>Pentapetalae</taxon>
        <taxon>asterids</taxon>
        <taxon>lamiids</taxon>
        <taxon>Solanales</taxon>
        <taxon>Solanaceae</taxon>
        <taxon>Solanoideae</taxon>
        <taxon>Solaneae</taxon>
        <taxon>Solanum</taxon>
    </lineage>
</organism>
<evidence type="ECO:0000313" key="2">
    <source>
        <dbReference type="EMBL" id="KAG5615810.1"/>
    </source>
</evidence>
<evidence type="ECO:0000313" key="3">
    <source>
        <dbReference type="Proteomes" id="UP000824120"/>
    </source>
</evidence>